<evidence type="ECO:0000313" key="2">
    <source>
        <dbReference type="Proteomes" id="UP000813068"/>
    </source>
</evidence>
<dbReference type="RefSeq" id="WP_217679955.1">
    <property type="nucleotide sequence ID" value="NZ_JAHRGL010000011.1"/>
</dbReference>
<protein>
    <submittedName>
        <fullName evidence="1">Major capsid protein</fullName>
    </submittedName>
</protein>
<dbReference type="InterPro" id="IPR005564">
    <property type="entry name" value="Major_capsid_GpE"/>
</dbReference>
<accession>A0ABS6MTB5</accession>
<dbReference type="Proteomes" id="UP000813068">
    <property type="component" value="Unassembled WGS sequence"/>
</dbReference>
<gene>
    <name evidence="1" type="ORF">KRX52_04435</name>
</gene>
<dbReference type="EMBL" id="JAHRGL010000011">
    <property type="protein sequence ID" value="MBV2132044.1"/>
    <property type="molecule type" value="Genomic_DNA"/>
</dbReference>
<sequence>MPSLDIFNDEAFSAVSLTNAINISPEGQRSSTFVDSLFESEGVSTTAVFIEREHDGLALVPDAARGAPGHVVNGGSRDVIPFTTRHLPTRAQILADQVQNVRAFGSETELETVMGLVGKRLMKMRAHLEQTVRFQRYGAISGKLLDADGQTVLVDLLAQFGLQQQTHGMALTTDATKVLNKIIEAKRKGEDAIGDSGIITGWVALCGRGFFDALTNHKSTTDAWDRYQDGQFLRSDMRQGFVFGEVEWREDPTKIGGIGFIGTDDAYLIPRGVAELLVTKFAPANYMETVNTLGQPFYASQEPLPHNKGIDLEAQSNPISLCTRPRAIIKLTKA</sequence>
<name>A0ABS6MTB5_9GAMM</name>
<evidence type="ECO:0000313" key="1">
    <source>
        <dbReference type="EMBL" id="MBV2132044.1"/>
    </source>
</evidence>
<organism evidence="1 2">
    <name type="scientific">Geopseudomonas aromaticivorans</name>
    <dbReference type="NCBI Taxonomy" id="2849492"/>
    <lineage>
        <taxon>Bacteria</taxon>
        <taxon>Pseudomonadati</taxon>
        <taxon>Pseudomonadota</taxon>
        <taxon>Gammaproteobacteria</taxon>
        <taxon>Pseudomonadales</taxon>
        <taxon>Pseudomonadaceae</taxon>
        <taxon>Geopseudomonas</taxon>
    </lineage>
</organism>
<keyword evidence="2" id="KW-1185">Reference proteome</keyword>
<comment type="caution">
    <text evidence="1">The sequence shown here is derived from an EMBL/GenBank/DDBJ whole genome shotgun (WGS) entry which is preliminary data.</text>
</comment>
<dbReference type="Pfam" id="PF03864">
    <property type="entry name" value="Phage_cap_E"/>
    <property type="match status" value="1"/>
</dbReference>
<reference evidence="1 2" key="1">
    <citation type="submission" date="2021-06" db="EMBL/GenBank/DDBJ databases">
        <title>Differences between aerobic and microaerobic xylene degrading microbial communities.</title>
        <authorList>
            <person name="Banerjee S."/>
            <person name="Tancsics A."/>
        </authorList>
    </citation>
    <scope>NUCLEOTIDE SEQUENCE [LARGE SCALE GENOMIC DNA]</scope>
    <source>
        <strain evidence="1 2">MAP12</strain>
    </source>
</reference>
<proteinExistence type="predicted"/>